<dbReference type="Pfam" id="PF12697">
    <property type="entry name" value="Abhydrolase_6"/>
    <property type="match status" value="1"/>
</dbReference>
<organism evidence="2 3">
    <name type="scientific">Nocardia aurea</name>
    <dbReference type="NCBI Taxonomy" id="2144174"/>
    <lineage>
        <taxon>Bacteria</taxon>
        <taxon>Bacillati</taxon>
        <taxon>Actinomycetota</taxon>
        <taxon>Actinomycetes</taxon>
        <taxon>Mycobacteriales</taxon>
        <taxon>Nocardiaceae</taxon>
        <taxon>Nocardia</taxon>
    </lineage>
</organism>
<dbReference type="RefSeq" id="WP_357786171.1">
    <property type="nucleotide sequence ID" value="NZ_JBFAKC010000010.1"/>
</dbReference>
<protein>
    <submittedName>
        <fullName evidence="2">Alpha/beta hydrolase</fullName>
    </submittedName>
</protein>
<dbReference type="Proteomes" id="UP001551695">
    <property type="component" value="Unassembled WGS sequence"/>
</dbReference>
<dbReference type="EMBL" id="JBFAKC010000010">
    <property type="protein sequence ID" value="MEV0710333.1"/>
    <property type="molecule type" value="Genomic_DNA"/>
</dbReference>
<gene>
    <name evidence="2" type="ORF">AB0I48_22445</name>
</gene>
<name>A0ABV3FY27_9NOCA</name>
<keyword evidence="2" id="KW-0378">Hydrolase</keyword>
<reference evidence="2 3" key="1">
    <citation type="submission" date="2024-06" db="EMBL/GenBank/DDBJ databases">
        <title>The Natural Products Discovery Center: Release of the First 8490 Sequenced Strains for Exploring Actinobacteria Biosynthetic Diversity.</title>
        <authorList>
            <person name="Kalkreuter E."/>
            <person name="Kautsar S.A."/>
            <person name="Yang D."/>
            <person name="Bader C.D."/>
            <person name="Teijaro C.N."/>
            <person name="Fluegel L."/>
            <person name="Davis C.M."/>
            <person name="Simpson J.R."/>
            <person name="Lauterbach L."/>
            <person name="Steele A.D."/>
            <person name="Gui C."/>
            <person name="Meng S."/>
            <person name="Li G."/>
            <person name="Viehrig K."/>
            <person name="Ye F."/>
            <person name="Su P."/>
            <person name="Kiefer A.F."/>
            <person name="Nichols A."/>
            <person name="Cepeda A.J."/>
            <person name="Yan W."/>
            <person name="Fan B."/>
            <person name="Jiang Y."/>
            <person name="Adhikari A."/>
            <person name="Zheng C.-J."/>
            <person name="Schuster L."/>
            <person name="Cowan T.M."/>
            <person name="Smanski M.J."/>
            <person name="Chevrette M.G."/>
            <person name="De Carvalho L.P.S."/>
            <person name="Shen B."/>
        </authorList>
    </citation>
    <scope>NUCLEOTIDE SEQUENCE [LARGE SCALE GENOMIC DNA]</scope>
    <source>
        <strain evidence="2 3">NPDC050403</strain>
    </source>
</reference>
<dbReference type="InterPro" id="IPR029058">
    <property type="entry name" value="AB_hydrolase_fold"/>
</dbReference>
<keyword evidence="3" id="KW-1185">Reference proteome</keyword>
<dbReference type="PANTHER" id="PTHR46438">
    <property type="entry name" value="ALPHA/BETA-HYDROLASES SUPERFAMILY PROTEIN"/>
    <property type="match status" value="1"/>
</dbReference>
<evidence type="ECO:0000313" key="2">
    <source>
        <dbReference type="EMBL" id="MEV0710333.1"/>
    </source>
</evidence>
<evidence type="ECO:0000259" key="1">
    <source>
        <dbReference type="Pfam" id="PF12697"/>
    </source>
</evidence>
<comment type="caution">
    <text evidence="2">The sequence shown here is derived from an EMBL/GenBank/DDBJ whole genome shotgun (WGS) entry which is preliminary data.</text>
</comment>
<dbReference type="PRINTS" id="PR00111">
    <property type="entry name" value="ABHYDROLASE"/>
</dbReference>
<proteinExistence type="predicted"/>
<dbReference type="PANTHER" id="PTHR46438:SF11">
    <property type="entry name" value="LIPASE-RELATED"/>
    <property type="match status" value="1"/>
</dbReference>
<dbReference type="InterPro" id="IPR000073">
    <property type="entry name" value="AB_hydrolase_1"/>
</dbReference>
<dbReference type="GO" id="GO:0016787">
    <property type="term" value="F:hydrolase activity"/>
    <property type="evidence" value="ECO:0007669"/>
    <property type="project" value="UniProtKB-KW"/>
</dbReference>
<sequence length="272" mass="29377">MVTRKFATATGDLAYDDLGSGDPVVLLHATLHDRRDFAPIIPALARKNRVIALDWPGHGESAPTATLSAALLADTLDEFVTGLDLRRAVFVGNSVGGYAAAKLAIERPDRVAGLVLVNTGGFIPRNPFVHAFCAALGTPRITRRVMPLFIRSYMKAAGPADEAIIERATAAARTPAGTAVAAALWRSFNDKTFDLRDRADRITAPTLIVWGTRDTAIPTRVGRRTHRAITQSRLHELPTGHVVFSSAPQEFLALTQPFIRSLTALRDPDVKA</sequence>
<accession>A0ABV3FY27</accession>
<evidence type="ECO:0000313" key="3">
    <source>
        <dbReference type="Proteomes" id="UP001551695"/>
    </source>
</evidence>
<feature type="domain" description="AB hydrolase-1" evidence="1">
    <location>
        <begin position="24"/>
        <end position="253"/>
    </location>
</feature>
<dbReference type="Gene3D" id="3.40.50.1820">
    <property type="entry name" value="alpha/beta hydrolase"/>
    <property type="match status" value="1"/>
</dbReference>
<dbReference type="SUPFAM" id="SSF53474">
    <property type="entry name" value="alpha/beta-Hydrolases"/>
    <property type="match status" value="1"/>
</dbReference>